<sequence length="86" mass="9659">MWQLHPPHCRATVTRVNSGPSFGFYCGPGQQQQWAQLARPRPFIVIGTSRGFGIPTRRCHHQLVAFLLTAAVCSSKLSLKRLLYIP</sequence>
<protein>
    <submittedName>
        <fullName evidence="1">Uncharacterized protein</fullName>
    </submittedName>
</protein>
<dbReference type="RefSeq" id="XP_062644473.1">
    <property type="nucleotide sequence ID" value="XM_062785977.1"/>
</dbReference>
<proteinExistence type="predicted"/>
<dbReference type="GeneID" id="87822743"/>
<comment type="caution">
    <text evidence="1">The sequence shown here is derived from an EMBL/GenBank/DDBJ whole genome shotgun (WGS) entry which is preliminary data.</text>
</comment>
<dbReference type="AlphaFoldDB" id="A0AAN6TU03"/>
<gene>
    <name evidence="1" type="ORF">N657DRAFT_153271</name>
</gene>
<reference evidence="1" key="1">
    <citation type="journal article" date="2023" name="Mol. Phylogenet. Evol.">
        <title>Genome-scale phylogeny and comparative genomics of the fungal order Sordariales.</title>
        <authorList>
            <person name="Hensen N."/>
            <person name="Bonometti L."/>
            <person name="Westerberg I."/>
            <person name="Brannstrom I.O."/>
            <person name="Guillou S."/>
            <person name="Cros-Aarteil S."/>
            <person name="Calhoun S."/>
            <person name="Haridas S."/>
            <person name="Kuo A."/>
            <person name="Mondo S."/>
            <person name="Pangilinan J."/>
            <person name="Riley R."/>
            <person name="LaButti K."/>
            <person name="Andreopoulos B."/>
            <person name="Lipzen A."/>
            <person name="Chen C."/>
            <person name="Yan M."/>
            <person name="Daum C."/>
            <person name="Ng V."/>
            <person name="Clum A."/>
            <person name="Steindorff A."/>
            <person name="Ohm R.A."/>
            <person name="Martin F."/>
            <person name="Silar P."/>
            <person name="Natvig D.O."/>
            <person name="Lalanne C."/>
            <person name="Gautier V."/>
            <person name="Ament-Velasquez S.L."/>
            <person name="Kruys A."/>
            <person name="Hutchinson M.I."/>
            <person name="Powell A.J."/>
            <person name="Barry K."/>
            <person name="Miller A.N."/>
            <person name="Grigoriev I.V."/>
            <person name="Debuchy R."/>
            <person name="Gladieux P."/>
            <person name="Hiltunen Thoren M."/>
            <person name="Johannesson H."/>
        </authorList>
    </citation>
    <scope>NUCLEOTIDE SEQUENCE</scope>
    <source>
        <strain evidence="1">CBS 731.68</strain>
    </source>
</reference>
<evidence type="ECO:0000313" key="2">
    <source>
        <dbReference type="Proteomes" id="UP001302602"/>
    </source>
</evidence>
<keyword evidence="2" id="KW-1185">Reference proteome</keyword>
<accession>A0AAN6TU03</accession>
<dbReference type="EMBL" id="MU853237">
    <property type="protein sequence ID" value="KAK4120702.1"/>
    <property type="molecule type" value="Genomic_DNA"/>
</dbReference>
<dbReference type="Proteomes" id="UP001302602">
    <property type="component" value="Unassembled WGS sequence"/>
</dbReference>
<evidence type="ECO:0000313" key="1">
    <source>
        <dbReference type="EMBL" id="KAK4120702.1"/>
    </source>
</evidence>
<name>A0AAN6TU03_9PEZI</name>
<organism evidence="1 2">
    <name type="scientific">Parathielavia appendiculata</name>
    <dbReference type="NCBI Taxonomy" id="2587402"/>
    <lineage>
        <taxon>Eukaryota</taxon>
        <taxon>Fungi</taxon>
        <taxon>Dikarya</taxon>
        <taxon>Ascomycota</taxon>
        <taxon>Pezizomycotina</taxon>
        <taxon>Sordariomycetes</taxon>
        <taxon>Sordariomycetidae</taxon>
        <taxon>Sordariales</taxon>
        <taxon>Chaetomiaceae</taxon>
        <taxon>Parathielavia</taxon>
    </lineage>
</organism>
<reference evidence="1" key="2">
    <citation type="submission" date="2023-05" db="EMBL/GenBank/DDBJ databases">
        <authorList>
            <consortium name="Lawrence Berkeley National Laboratory"/>
            <person name="Steindorff A."/>
            <person name="Hensen N."/>
            <person name="Bonometti L."/>
            <person name="Westerberg I."/>
            <person name="Brannstrom I.O."/>
            <person name="Guillou S."/>
            <person name="Cros-Aarteil S."/>
            <person name="Calhoun S."/>
            <person name="Haridas S."/>
            <person name="Kuo A."/>
            <person name="Mondo S."/>
            <person name="Pangilinan J."/>
            <person name="Riley R."/>
            <person name="Labutti K."/>
            <person name="Andreopoulos B."/>
            <person name="Lipzen A."/>
            <person name="Chen C."/>
            <person name="Yanf M."/>
            <person name="Daum C."/>
            <person name="Ng V."/>
            <person name="Clum A."/>
            <person name="Ohm R."/>
            <person name="Martin F."/>
            <person name="Silar P."/>
            <person name="Natvig D."/>
            <person name="Lalanne C."/>
            <person name="Gautier V."/>
            <person name="Ament-Velasquez S.L."/>
            <person name="Kruys A."/>
            <person name="Hutchinson M.I."/>
            <person name="Powell A.J."/>
            <person name="Barry K."/>
            <person name="Miller A.N."/>
            <person name="Grigoriev I.V."/>
            <person name="Debuchy R."/>
            <person name="Gladieux P."/>
            <person name="Thoren M.H."/>
            <person name="Johannesson H."/>
        </authorList>
    </citation>
    <scope>NUCLEOTIDE SEQUENCE</scope>
    <source>
        <strain evidence="1">CBS 731.68</strain>
    </source>
</reference>